<gene>
    <name evidence="2" type="ORF">F2P81_022384</name>
</gene>
<evidence type="ECO:0000313" key="3">
    <source>
        <dbReference type="Proteomes" id="UP000438429"/>
    </source>
</evidence>
<dbReference type="AlphaFoldDB" id="A0A6A4RU49"/>
<reference evidence="2 3" key="1">
    <citation type="submission" date="2019-06" db="EMBL/GenBank/DDBJ databases">
        <title>Draft genomes of female and male turbot (Scophthalmus maximus).</title>
        <authorList>
            <person name="Xu H."/>
            <person name="Xu X.-W."/>
            <person name="Shao C."/>
            <person name="Chen S."/>
        </authorList>
    </citation>
    <scope>NUCLEOTIDE SEQUENCE [LARGE SCALE GENOMIC DNA]</scope>
    <source>
        <strain evidence="2">Ysfricsl-2016a</strain>
        <tissue evidence="2">Blood</tissue>
    </source>
</reference>
<evidence type="ECO:0000313" key="2">
    <source>
        <dbReference type="EMBL" id="KAF0025503.1"/>
    </source>
</evidence>
<dbReference type="Proteomes" id="UP000438429">
    <property type="component" value="Unassembled WGS sequence"/>
</dbReference>
<feature type="region of interest" description="Disordered" evidence="1">
    <location>
        <begin position="34"/>
        <end position="55"/>
    </location>
</feature>
<accession>A0A6A4RU49</accession>
<sequence>MQQGDCKSTNWQTGQPPRSLALAYLYRANLQRREPRVNRAAETQSRPHNYLTDSNGRDYLKDPMKLYQYILNVMYSISY</sequence>
<evidence type="ECO:0000256" key="1">
    <source>
        <dbReference type="SAM" id="MobiDB-lite"/>
    </source>
</evidence>
<feature type="compositionally biased region" description="Polar residues" evidence="1">
    <location>
        <begin position="41"/>
        <end position="54"/>
    </location>
</feature>
<protein>
    <submittedName>
        <fullName evidence="2">Uncharacterized protein</fullName>
    </submittedName>
</protein>
<dbReference type="EMBL" id="VEVO01000020">
    <property type="protein sequence ID" value="KAF0025503.1"/>
    <property type="molecule type" value="Genomic_DNA"/>
</dbReference>
<comment type="caution">
    <text evidence="2">The sequence shown here is derived from an EMBL/GenBank/DDBJ whole genome shotgun (WGS) entry which is preliminary data.</text>
</comment>
<organism evidence="2 3">
    <name type="scientific">Scophthalmus maximus</name>
    <name type="common">Turbot</name>
    <name type="synonym">Psetta maxima</name>
    <dbReference type="NCBI Taxonomy" id="52904"/>
    <lineage>
        <taxon>Eukaryota</taxon>
        <taxon>Metazoa</taxon>
        <taxon>Chordata</taxon>
        <taxon>Craniata</taxon>
        <taxon>Vertebrata</taxon>
        <taxon>Euteleostomi</taxon>
        <taxon>Actinopterygii</taxon>
        <taxon>Neopterygii</taxon>
        <taxon>Teleostei</taxon>
        <taxon>Neoteleostei</taxon>
        <taxon>Acanthomorphata</taxon>
        <taxon>Carangaria</taxon>
        <taxon>Pleuronectiformes</taxon>
        <taxon>Pleuronectoidei</taxon>
        <taxon>Scophthalmidae</taxon>
        <taxon>Scophthalmus</taxon>
    </lineage>
</organism>
<name>A0A6A4RU49_SCOMX</name>
<proteinExistence type="predicted"/>